<evidence type="ECO:0000313" key="6">
    <source>
        <dbReference type="Proteomes" id="UP001281410"/>
    </source>
</evidence>
<dbReference type="Gene3D" id="1.10.20.10">
    <property type="entry name" value="Histone, subunit A"/>
    <property type="match status" value="1"/>
</dbReference>
<organism evidence="5 6">
    <name type="scientific">Dipteronia sinensis</name>
    <dbReference type="NCBI Taxonomy" id="43782"/>
    <lineage>
        <taxon>Eukaryota</taxon>
        <taxon>Viridiplantae</taxon>
        <taxon>Streptophyta</taxon>
        <taxon>Embryophyta</taxon>
        <taxon>Tracheophyta</taxon>
        <taxon>Spermatophyta</taxon>
        <taxon>Magnoliopsida</taxon>
        <taxon>eudicotyledons</taxon>
        <taxon>Gunneridae</taxon>
        <taxon>Pentapetalae</taxon>
        <taxon>rosids</taxon>
        <taxon>malvids</taxon>
        <taxon>Sapindales</taxon>
        <taxon>Sapindaceae</taxon>
        <taxon>Hippocastanoideae</taxon>
        <taxon>Acereae</taxon>
        <taxon>Dipteronia</taxon>
    </lineage>
</organism>
<feature type="domain" description="Transcription factor CBF/NF-Y/archaeal histone" evidence="4">
    <location>
        <begin position="3"/>
        <end position="49"/>
    </location>
</feature>
<evidence type="ECO:0000256" key="1">
    <source>
        <dbReference type="ARBA" id="ARBA00009053"/>
    </source>
</evidence>
<evidence type="ECO:0000256" key="3">
    <source>
        <dbReference type="ARBA" id="ARBA00023163"/>
    </source>
</evidence>
<dbReference type="AlphaFoldDB" id="A0AAE0A2K1"/>
<keyword evidence="6" id="KW-1185">Reference proteome</keyword>
<keyword evidence="3" id="KW-0804">Transcription</keyword>
<comment type="similarity">
    <text evidence="1">Belongs to the NFYB/HAP3 subunit family.</text>
</comment>
<dbReference type="SUPFAM" id="SSF47113">
    <property type="entry name" value="Histone-fold"/>
    <property type="match status" value="1"/>
</dbReference>
<comment type="caution">
    <text evidence="5">The sequence shown here is derived from an EMBL/GenBank/DDBJ whole genome shotgun (WGS) entry which is preliminary data.</text>
</comment>
<protein>
    <recommendedName>
        <fullName evidence="4">Transcription factor CBF/NF-Y/archaeal histone domain-containing protein</fullName>
    </recommendedName>
</protein>
<dbReference type="InterPro" id="IPR003958">
    <property type="entry name" value="CBFA_NFYB_domain"/>
</dbReference>
<dbReference type="InterPro" id="IPR009072">
    <property type="entry name" value="Histone-fold"/>
</dbReference>
<proteinExistence type="inferred from homology"/>
<dbReference type="GO" id="GO:0000978">
    <property type="term" value="F:RNA polymerase II cis-regulatory region sequence-specific DNA binding"/>
    <property type="evidence" value="ECO:0007669"/>
    <property type="project" value="TreeGrafter"/>
</dbReference>
<dbReference type="PANTHER" id="PTHR11064">
    <property type="entry name" value="CCAAT-BINDING TRANSCRIPTION FACTOR-RELATED"/>
    <property type="match status" value="1"/>
</dbReference>
<dbReference type="EMBL" id="JANJYJ010000007">
    <property type="protein sequence ID" value="KAK3198801.1"/>
    <property type="molecule type" value="Genomic_DNA"/>
</dbReference>
<dbReference type="GO" id="GO:0001228">
    <property type="term" value="F:DNA-binding transcription activator activity, RNA polymerase II-specific"/>
    <property type="evidence" value="ECO:0007669"/>
    <property type="project" value="InterPro"/>
</dbReference>
<accession>A0AAE0A2K1</accession>
<name>A0AAE0A2K1_9ROSI</name>
<reference evidence="5" key="1">
    <citation type="journal article" date="2023" name="Plant J.">
        <title>Genome sequences and population genomics provide insights into the demographic history, inbreeding, and mutation load of two 'living fossil' tree species of Dipteronia.</title>
        <authorList>
            <person name="Feng Y."/>
            <person name="Comes H.P."/>
            <person name="Chen J."/>
            <person name="Zhu S."/>
            <person name="Lu R."/>
            <person name="Zhang X."/>
            <person name="Li P."/>
            <person name="Qiu J."/>
            <person name="Olsen K.M."/>
            <person name="Qiu Y."/>
        </authorList>
    </citation>
    <scope>NUCLEOTIDE SEQUENCE</scope>
    <source>
        <strain evidence="5">NBL</strain>
    </source>
</reference>
<sequence length="88" mass="10505">MIRIMHRNFPLHAKISNDAKETVYEYEANDRCHKEQRNTICVEDVILVVNKLGFGNYIERFNIFLLRYRKGENERSLAPKEPNARHVM</sequence>
<dbReference type="InterPro" id="IPR027113">
    <property type="entry name" value="Transc_fact_NFYB/HAP3"/>
</dbReference>
<keyword evidence="2" id="KW-0805">Transcription regulation</keyword>
<gene>
    <name evidence="5" type="ORF">Dsin_022216</name>
</gene>
<dbReference type="GO" id="GO:0016602">
    <property type="term" value="C:CCAAT-binding factor complex"/>
    <property type="evidence" value="ECO:0007669"/>
    <property type="project" value="InterPro"/>
</dbReference>
<dbReference type="PANTHER" id="PTHR11064:SF196">
    <property type="entry name" value="NUCLEAR TRANSCRIPTION FACTOR Y SUBUNIT B-6"/>
    <property type="match status" value="1"/>
</dbReference>
<evidence type="ECO:0000259" key="4">
    <source>
        <dbReference type="Pfam" id="PF00808"/>
    </source>
</evidence>
<dbReference type="Pfam" id="PF00808">
    <property type="entry name" value="CBFD_NFYB_HMF"/>
    <property type="match status" value="1"/>
</dbReference>
<dbReference type="GO" id="GO:0046982">
    <property type="term" value="F:protein heterodimerization activity"/>
    <property type="evidence" value="ECO:0007669"/>
    <property type="project" value="InterPro"/>
</dbReference>
<evidence type="ECO:0000256" key="2">
    <source>
        <dbReference type="ARBA" id="ARBA00023015"/>
    </source>
</evidence>
<evidence type="ECO:0000313" key="5">
    <source>
        <dbReference type="EMBL" id="KAK3198801.1"/>
    </source>
</evidence>
<dbReference type="Proteomes" id="UP001281410">
    <property type="component" value="Unassembled WGS sequence"/>
</dbReference>